<name>A0AA36MIW1_9DINO</name>
<evidence type="ECO:0000313" key="5">
    <source>
        <dbReference type="EMBL" id="CAJ1373964.1"/>
    </source>
</evidence>
<evidence type="ECO:0000259" key="4">
    <source>
        <dbReference type="Pfam" id="PF03109"/>
    </source>
</evidence>
<feature type="compositionally biased region" description="Low complexity" evidence="3">
    <location>
        <begin position="916"/>
        <end position="929"/>
    </location>
</feature>
<feature type="compositionally biased region" description="Pro residues" evidence="3">
    <location>
        <begin position="735"/>
        <end position="749"/>
    </location>
</feature>
<feature type="compositionally biased region" description="Low complexity" evidence="3">
    <location>
        <begin position="944"/>
        <end position="966"/>
    </location>
</feature>
<dbReference type="Proteomes" id="UP001178507">
    <property type="component" value="Unassembled WGS sequence"/>
</dbReference>
<keyword evidence="2" id="KW-0694">RNA-binding</keyword>
<proteinExistence type="predicted"/>
<dbReference type="InterPro" id="IPR035979">
    <property type="entry name" value="RBD_domain_sf"/>
</dbReference>
<dbReference type="EMBL" id="CAUJNA010000224">
    <property type="protein sequence ID" value="CAJ1373964.1"/>
    <property type="molecule type" value="Genomic_DNA"/>
</dbReference>
<keyword evidence="1" id="KW-0677">Repeat</keyword>
<dbReference type="InterPro" id="IPR004147">
    <property type="entry name" value="ABC1_dom"/>
</dbReference>
<feature type="compositionally biased region" description="Pro residues" evidence="3">
    <location>
        <begin position="873"/>
        <end position="915"/>
    </location>
</feature>
<evidence type="ECO:0000256" key="3">
    <source>
        <dbReference type="SAM" id="MobiDB-lite"/>
    </source>
</evidence>
<organism evidence="5 6">
    <name type="scientific">Effrenium voratum</name>
    <dbReference type="NCBI Taxonomy" id="2562239"/>
    <lineage>
        <taxon>Eukaryota</taxon>
        <taxon>Sar</taxon>
        <taxon>Alveolata</taxon>
        <taxon>Dinophyceae</taxon>
        <taxon>Suessiales</taxon>
        <taxon>Symbiodiniaceae</taxon>
        <taxon>Effrenium</taxon>
    </lineage>
</organism>
<sequence>MLKDLHSVGMLMCSVALAGTASDASLSSLLAARLRQRVPLAMLLARWVAVSRPDLALAAPRLVAMLREEAGSRPSSRARVSAEELHEQLAAAFGRDWPEALLLDLLPKGADPVFEIFRAVLREDELVKLQERSREASTRKPNGKLAKVAEAAGARSAAVWARHPGMELCAEADLLLASMGLRLLARLGLVSTGAEETFQSFADFARGQLDLRTEAWFRQQLRAALGPPAPCISVPRSIGRASAEVALVTWEDGICLSEVCRRPFGAYVEDSEIAARRNAARKLARTFWELLFQRSLVLGGLCTGNVLLRTAMEDEDQLEVVLLRCGLCHQVDADTQQDLLDLARALREPSPAPEIGRLILTRVHLRAGGCEDEVREFDGFVQGIEGFLGGKHPGQMRGALLLHRFLDCLRRHRLRISPAQLRVATSLAAAHTVCSSMDPFSNGGLLEALNEVAKLREGQCLRRGDIRNTVDASADELVRGVEAQVSQEEMSDMAVPKTPPKAASAEHGHAARSFRQSVEDNLASARALFQTGKTTAREAPQPWPRRMVPPKASLAQQAAQKVQAQAIPKKEELVPRIKKLQRDDKAAAAKWAAYCDVMRTGLHDPARHTARTLHAFLEAYERGEVPKLIYSPVVRLRGVPFQSELNDVVVFLRDYGVAHNQITIGFNAEGKKTGEAFVTLPSVEMAERVLQEKQNKLIDDRYIEVFRSSEENRAEAQALAAKSGSHPAQGTGLTPHPPKSPPVGLPKPGGPLQQWPRSTPHTVPHASSASAPAVPPAAPAVPPAAPAVPPAVVPPKVNPPPPPQAPKTVPPKAAPKPVPLPNPQPAPKPAPKLQPAPKSAQPKEKLQPKAQPPKPKPQPPSQPPPAVKAQPKPAAPKPQPAAPKLKPQPPAQPPKQPPAPKPQPAQPKPKLPLPPAAKARPAPAKVAPKASERERSRSPRTRPAEASNAAKAAASADPAASSPAEGSGEGAVKKEQEAELDGLDRWLRSLDGPGVMLKYSAALHREFSDLSELSAVVVDPSAKGLKLVEPSVWEALGIETLGHKLYFCNGLKKLT</sequence>
<dbReference type="SUPFAM" id="SSF54928">
    <property type="entry name" value="RNA-binding domain, RBD"/>
    <property type="match status" value="1"/>
</dbReference>
<dbReference type="AlphaFoldDB" id="A0AA36MIW1"/>
<feature type="compositionally biased region" description="Pro residues" evidence="3">
    <location>
        <begin position="773"/>
        <end position="834"/>
    </location>
</feature>
<dbReference type="CDD" id="cd12254">
    <property type="entry name" value="RRM_hnRNPH_ESRPs_RBM12_like"/>
    <property type="match status" value="1"/>
</dbReference>
<protein>
    <recommendedName>
        <fullName evidence="4">ABC1 atypical kinase-like domain-containing protein</fullName>
    </recommendedName>
</protein>
<feature type="compositionally biased region" description="Pro residues" evidence="3">
    <location>
        <begin position="850"/>
        <end position="866"/>
    </location>
</feature>
<comment type="caution">
    <text evidence="5">The sequence shown here is derived from an EMBL/GenBank/DDBJ whole genome shotgun (WGS) entry which is preliminary data.</text>
</comment>
<dbReference type="GO" id="GO:0003723">
    <property type="term" value="F:RNA binding"/>
    <property type="evidence" value="ECO:0007669"/>
    <property type="project" value="UniProtKB-KW"/>
</dbReference>
<feature type="region of interest" description="Disordered" evidence="3">
    <location>
        <begin position="488"/>
        <end position="517"/>
    </location>
</feature>
<accession>A0AA36MIW1</accession>
<evidence type="ECO:0000313" key="6">
    <source>
        <dbReference type="Proteomes" id="UP001178507"/>
    </source>
</evidence>
<dbReference type="InterPro" id="IPR012677">
    <property type="entry name" value="Nucleotide-bd_a/b_plait_sf"/>
</dbReference>
<reference evidence="5" key="1">
    <citation type="submission" date="2023-08" db="EMBL/GenBank/DDBJ databases">
        <authorList>
            <person name="Chen Y."/>
            <person name="Shah S."/>
            <person name="Dougan E. K."/>
            <person name="Thang M."/>
            <person name="Chan C."/>
        </authorList>
    </citation>
    <scope>NUCLEOTIDE SEQUENCE</scope>
</reference>
<feature type="domain" description="ABC1 atypical kinase-like" evidence="4">
    <location>
        <begin position="156"/>
        <end position="344"/>
    </location>
</feature>
<dbReference type="Gene3D" id="3.30.70.330">
    <property type="match status" value="1"/>
</dbReference>
<dbReference type="Pfam" id="PF03109">
    <property type="entry name" value="ABC1"/>
    <property type="match status" value="1"/>
</dbReference>
<evidence type="ECO:0000256" key="1">
    <source>
        <dbReference type="ARBA" id="ARBA00022737"/>
    </source>
</evidence>
<keyword evidence="6" id="KW-1185">Reference proteome</keyword>
<evidence type="ECO:0000256" key="2">
    <source>
        <dbReference type="ARBA" id="ARBA00022884"/>
    </source>
</evidence>
<feature type="compositionally biased region" description="Low complexity" evidence="3">
    <location>
        <begin position="750"/>
        <end position="772"/>
    </location>
</feature>
<dbReference type="PANTHER" id="PTHR13976">
    <property type="entry name" value="HETEROGENEOUS NUCLEAR RIBONUCLEOPROTEIN-RELATED"/>
    <property type="match status" value="1"/>
</dbReference>
<feature type="region of interest" description="Disordered" evidence="3">
    <location>
        <begin position="714"/>
        <end position="977"/>
    </location>
</feature>
<gene>
    <name evidence="5" type="ORF">EVOR1521_LOCUS3645</name>
</gene>
<dbReference type="InterPro" id="IPR050666">
    <property type="entry name" value="ESRP"/>
</dbReference>